<proteinExistence type="predicted"/>
<reference evidence="2" key="1">
    <citation type="journal article" date="2023" name="Comput. Struct. Biotechnol. J.">
        <title>Discovery of a novel marine Bacteroidetes with a rich repertoire of carbohydrate-active enzymes.</title>
        <authorList>
            <person name="Chen B."/>
            <person name="Liu G."/>
            <person name="Chen Q."/>
            <person name="Wang H."/>
            <person name="Liu L."/>
            <person name="Tang K."/>
        </authorList>
    </citation>
    <scope>NUCLEOTIDE SEQUENCE</scope>
    <source>
        <strain evidence="2">TK19036</strain>
    </source>
</reference>
<organism evidence="2">
    <name type="scientific">Roseihalotalea indica</name>
    <dbReference type="NCBI Taxonomy" id="2867963"/>
    <lineage>
        <taxon>Bacteria</taxon>
        <taxon>Pseudomonadati</taxon>
        <taxon>Bacteroidota</taxon>
        <taxon>Cytophagia</taxon>
        <taxon>Cytophagales</taxon>
        <taxon>Catalimonadaceae</taxon>
        <taxon>Roseihalotalea</taxon>
    </lineage>
</organism>
<feature type="region of interest" description="Disordered" evidence="1">
    <location>
        <begin position="43"/>
        <end position="65"/>
    </location>
</feature>
<accession>A0AA49GPC6</accession>
<dbReference type="EMBL" id="CP120682">
    <property type="protein sequence ID" value="WKN38555.1"/>
    <property type="molecule type" value="Genomic_DNA"/>
</dbReference>
<evidence type="ECO:0000256" key="1">
    <source>
        <dbReference type="SAM" id="MobiDB-lite"/>
    </source>
</evidence>
<feature type="compositionally biased region" description="Basic and acidic residues" evidence="1">
    <location>
        <begin position="46"/>
        <end position="58"/>
    </location>
</feature>
<protein>
    <submittedName>
        <fullName evidence="2">Uncharacterized protein</fullName>
    </submittedName>
</protein>
<sequence length="65" mass="7265">MFLARLIIFYNLATSPEFSGSYLSFHRAVGLVQCQEDTNATYTQPKADRYGMSGEDRAAGNNKLQ</sequence>
<evidence type="ECO:0000313" key="2">
    <source>
        <dbReference type="EMBL" id="WKN38555.1"/>
    </source>
</evidence>
<reference evidence="2" key="2">
    <citation type="journal article" date="2024" name="Antonie Van Leeuwenhoek">
        <title>Roseihalotalea indica gen. nov., sp. nov., a halophilic Bacteroidetes from mesopelagic Southwest Indian Ocean with higher carbohydrate metabolic potential.</title>
        <authorList>
            <person name="Chen B."/>
            <person name="Zhang M."/>
            <person name="Lin D."/>
            <person name="Ye J."/>
            <person name="Tang K."/>
        </authorList>
    </citation>
    <scope>NUCLEOTIDE SEQUENCE</scope>
    <source>
        <strain evidence="2">TK19036</strain>
    </source>
</reference>
<gene>
    <name evidence="2" type="ORF">K4G66_07540</name>
</gene>
<dbReference type="AlphaFoldDB" id="A0AA49GPC6"/>
<name>A0AA49GPC6_9BACT</name>